<dbReference type="GO" id="GO:0022857">
    <property type="term" value="F:transmembrane transporter activity"/>
    <property type="evidence" value="ECO:0007669"/>
    <property type="project" value="UniProtKB-UniRule"/>
</dbReference>
<keyword evidence="5 9" id="KW-0812">Transmembrane</keyword>
<keyword evidence="2 9" id="KW-0813">Transport</keyword>
<evidence type="ECO:0000256" key="1">
    <source>
        <dbReference type="ARBA" id="ARBA00004429"/>
    </source>
</evidence>
<feature type="transmembrane region" description="Helical" evidence="9">
    <location>
        <begin position="53"/>
        <end position="70"/>
    </location>
</feature>
<keyword evidence="7 9" id="KW-0472">Membrane</keyword>
<keyword evidence="3" id="KW-1003">Cell membrane</keyword>
<evidence type="ECO:0000256" key="3">
    <source>
        <dbReference type="ARBA" id="ARBA00022475"/>
    </source>
</evidence>
<dbReference type="InterPro" id="IPR007387">
    <property type="entry name" value="TRAP_DctQ"/>
</dbReference>
<dbReference type="Pfam" id="PF04290">
    <property type="entry name" value="DctQ"/>
    <property type="match status" value="1"/>
</dbReference>
<dbReference type="InterPro" id="IPR055348">
    <property type="entry name" value="DctQ"/>
</dbReference>
<keyword evidence="12" id="KW-1185">Reference proteome</keyword>
<keyword evidence="6 9" id="KW-1133">Transmembrane helix</keyword>
<proteinExistence type="inferred from homology"/>
<dbReference type="Proteomes" id="UP000253420">
    <property type="component" value="Unassembled WGS sequence"/>
</dbReference>
<dbReference type="PANTHER" id="PTHR35011:SF5">
    <property type="entry name" value="SIALIC ACID TRAP TRANSPORTER SMALL PERMEASE PROTEIN SIAQ"/>
    <property type="match status" value="1"/>
</dbReference>
<accession>A0A368K0F0</accession>
<feature type="transmembrane region" description="Helical" evidence="9">
    <location>
        <begin position="91"/>
        <end position="113"/>
    </location>
</feature>
<protein>
    <recommendedName>
        <fullName evidence="9">TRAP transporter small permease protein</fullName>
    </recommendedName>
</protein>
<sequence>MVNPNSWPARWRNLAHVEETLAAILLVFAFVVIALQIITRFVFHDPLFWTEEAARYAFVWIVALGAAEGVTARTHITMDIVPLMLPERARLGLRLVLDILVLAALLILVYYSIFGAMRAHKVMSIAIGVPESWLYGALPVFGVLAAIRIALVMARDARTLFGGGHDATDIPPERYL</sequence>
<dbReference type="GO" id="GO:0015740">
    <property type="term" value="P:C4-dicarboxylate transport"/>
    <property type="evidence" value="ECO:0007669"/>
    <property type="project" value="TreeGrafter"/>
</dbReference>
<evidence type="ECO:0000259" key="10">
    <source>
        <dbReference type="Pfam" id="PF04290"/>
    </source>
</evidence>
<feature type="transmembrane region" description="Helical" evidence="9">
    <location>
        <begin position="21"/>
        <end position="41"/>
    </location>
</feature>
<evidence type="ECO:0000256" key="4">
    <source>
        <dbReference type="ARBA" id="ARBA00022519"/>
    </source>
</evidence>
<evidence type="ECO:0000256" key="7">
    <source>
        <dbReference type="ARBA" id="ARBA00023136"/>
    </source>
</evidence>
<keyword evidence="4 9" id="KW-0997">Cell inner membrane</keyword>
<comment type="function">
    <text evidence="9">Part of the tripartite ATP-independent periplasmic (TRAP) transport system.</text>
</comment>
<evidence type="ECO:0000256" key="5">
    <source>
        <dbReference type="ARBA" id="ARBA00022692"/>
    </source>
</evidence>
<evidence type="ECO:0000313" key="12">
    <source>
        <dbReference type="Proteomes" id="UP000253420"/>
    </source>
</evidence>
<evidence type="ECO:0000256" key="8">
    <source>
        <dbReference type="ARBA" id="ARBA00038436"/>
    </source>
</evidence>
<dbReference type="PANTHER" id="PTHR35011">
    <property type="entry name" value="2,3-DIKETO-L-GULONATE TRAP TRANSPORTER SMALL PERMEASE PROTEIN YIAM"/>
    <property type="match status" value="1"/>
</dbReference>
<gene>
    <name evidence="11" type="ORF">DUT91_19220</name>
</gene>
<feature type="transmembrane region" description="Helical" evidence="9">
    <location>
        <begin position="133"/>
        <end position="151"/>
    </location>
</feature>
<dbReference type="GO" id="GO:0005886">
    <property type="term" value="C:plasma membrane"/>
    <property type="evidence" value="ECO:0007669"/>
    <property type="project" value="UniProtKB-SubCell"/>
</dbReference>
<feature type="domain" description="Tripartite ATP-independent periplasmic transporters DctQ component" evidence="10">
    <location>
        <begin position="30"/>
        <end position="158"/>
    </location>
</feature>
<dbReference type="RefSeq" id="WP_114442130.1">
    <property type="nucleotide sequence ID" value="NZ_QOZG01000009.1"/>
</dbReference>
<comment type="similarity">
    <text evidence="8 9">Belongs to the TRAP transporter small permease family.</text>
</comment>
<evidence type="ECO:0000256" key="9">
    <source>
        <dbReference type="RuleBase" id="RU369079"/>
    </source>
</evidence>
<evidence type="ECO:0000313" key="11">
    <source>
        <dbReference type="EMBL" id="RCS22135.1"/>
    </source>
</evidence>
<name>A0A368K0F0_9HYPH</name>
<reference evidence="11 12" key="1">
    <citation type="submission" date="2018-07" db="EMBL/GenBank/DDBJ databases">
        <title>The draft genome of Phyllobacterium salinisoli.</title>
        <authorList>
            <person name="Liu L."/>
            <person name="Li L."/>
            <person name="Zhang X."/>
            <person name="Liang L."/>
        </authorList>
    </citation>
    <scope>NUCLEOTIDE SEQUENCE [LARGE SCALE GENOMIC DNA]</scope>
    <source>
        <strain evidence="11 12">LLAN61</strain>
    </source>
</reference>
<dbReference type="EMBL" id="QOZG01000009">
    <property type="protein sequence ID" value="RCS22135.1"/>
    <property type="molecule type" value="Genomic_DNA"/>
</dbReference>
<evidence type="ECO:0000256" key="6">
    <source>
        <dbReference type="ARBA" id="ARBA00022989"/>
    </source>
</evidence>
<comment type="subunit">
    <text evidence="9">The complex comprises the extracytoplasmic solute receptor protein and the two transmembrane proteins.</text>
</comment>
<dbReference type="OrthoDB" id="8449485at2"/>
<organism evidence="11 12">
    <name type="scientific">Phyllobacterium salinisoli</name>
    <dbReference type="NCBI Taxonomy" id="1899321"/>
    <lineage>
        <taxon>Bacteria</taxon>
        <taxon>Pseudomonadati</taxon>
        <taxon>Pseudomonadota</taxon>
        <taxon>Alphaproteobacteria</taxon>
        <taxon>Hyphomicrobiales</taxon>
        <taxon>Phyllobacteriaceae</taxon>
        <taxon>Phyllobacterium</taxon>
    </lineage>
</organism>
<comment type="caution">
    <text evidence="11">The sequence shown here is derived from an EMBL/GenBank/DDBJ whole genome shotgun (WGS) entry which is preliminary data.</text>
</comment>
<evidence type="ECO:0000256" key="2">
    <source>
        <dbReference type="ARBA" id="ARBA00022448"/>
    </source>
</evidence>
<comment type="subcellular location">
    <subcellularLocation>
        <location evidence="1 9">Cell inner membrane</location>
        <topology evidence="1 9">Multi-pass membrane protein</topology>
    </subcellularLocation>
</comment>
<dbReference type="AlphaFoldDB" id="A0A368K0F0"/>